<dbReference type="PANTHER" id="PTHR37461:SF1">
    <property type="entry name" value="ANTI-SIGMA-K FACTOR RSKA"/>
    <property type="match status" value="1"/>
</dbReference>
<dbReference type="GO" id="GO:0006417">
    <property type="term" value="P:regulation of translation"/>
    <property type="evidence" value="ECO:0007669"/>
    <property type="project" value="TreeGrafter"/>
</dbReference>
<proteinExistence type="predicted"/>
<comment type="caution">
    <text evidence="12">The sequence shown here is derived from an EMBL/GenBank/DDBJ whole genome shotgun (WGS) entry which is preliminary data.</text>
</comment>
<dbReference type="Pfam" id="PF10099">
    <property type="entry name" value="RskA_C"/>
    <property type="match status" value="1"/>
</dbReference>
<feature type="transmembrane region" description="Helical" evidence="10">
    <location>
        <begin position="114"/>
        <end position="133"/>
    </location>
</feature>
<evidence type="ECO:0000256" key="1">
    <source>
        <dbReference type="ARBA" id="ARBA00004167"/>
    </source>
</evidence>
<dbReference type="GO" id="GO:0005886">
    <property type="term" value="C:plasma membrane"/>
    <property type="evidence" value="ECO:0007669"/>
    <property type="project" value="UniProtKB-SubCell"/>
</dbReference>
<feature type="coiled-coil region" evidence="9">
    <location>
        <begin position="129"/>
        <end position="163"/>
    </location>
</feature>
<dbReference type="Gene3D" id="1.10.10.1320">
    <property type="entry name" value="Anti-sigma factor, zinc-finger domain"/>
    <property type="match status" value="1"/>
</dbReference>
<evidence type="ECO:0000313" key="13">
    <source>
        <dbReference type="Proteomes" id="UP000239590"/>
    </source>
</evidence>
<feature type="domain" description="Anti-sigma K factor RskA C-terminal" evidence="11">
    <location>
        <begin position="116"/>
        <end position="273"/>
    </location>
</feature>
<keyword evidence="5 10" id="KW-1133">Transmembrane helix</keyword>
<reference evidence="13" key="1">
    <citation type="submission" date="2018-02" db="EMBL/GenBank/DDBJ databases">
        <title>Genome sequencing of Solimonas sp. HR-BB.</title>
        <authorList>
            <person name="Lee Y."/>
            <person name="Jeon C.O."/>
        </authorList>
    </citation>
    <scope>NUCLEOTIDE SEQUENCE [LARGE SCALE GENOMIC DNA]</scope>
    <source>
        <strain evidence="13">HR-U</strain>
    </source>
</reference>
<evidence type="ECO:0000256" key="8">
    <source>
        <dbReference type="ARBA" id="ARBA00030803"/>
    </source>
</evidence>
<keyword evidence="6 10" id="KW-0472">Membrane</keyword>
<evidence type="ECO:0000256" key="9">
    <source>
        <dbReference type="SAM" id="Coils"/>
    </source>
</evidence>
<evidence type="ECO:0000256" key="2">
    <source>
        <dbReference type="ARBA" id="ARBA00004236"/>
    </source>
</evidence>
<dbReference type="GO" id="GO:0016989">
    <property type="term" value="F:sigma factor antagonist activity"/>
    <property type="evidence" value="ECO:0007669"/>
    <property type="project" value="TreeGrafter"/>
</dbReference>
<gene>
    <name evidence="12" type="ORF">C5O19_03150</name>
</gene>
<dbReference type="Proteomes" id="UP000239590">
    <property type="component" value="Unassembled WGS sequence"/>
</dbReference>
<keyword evidence="4 10" id="KW-0812">Transmembrane</keyword>
<evidence type="ECO:0000256" key="5">
    <source>
        <dbReference type="ARBA" id="ARBA00022989"/>
    </source>
</evidence>
<dbReference type="EMBL" id="PTRA01000001">
    <property type="protein sequence ID" value="PQA58675.1"/>
    <property type="molecule type" value="Genomic_DNA"/>
</dbReference>
<organism evidence="12 13">
    <name type="scientific">Siphonobacter curvatus</name>
    <dbReference type="NCBI Taxonomy" id="2094562"/>
    <lineage>
        <taxon>Bacteria</taxon>
        <taxon>Pseudomonadati</taxon>
        <taxon>Bacteroidota</taxon>
        <taxon>Cytophagia</taxon>
        <taxon>Cytophagales</taxon>
        <taxon>Cytophagaceae</taxon>
        <taxon>Siphonobacter</taxon>
    </lineage>
</organism>
<keyword evidence="9" id="KW-0175">Coiled coil</keyword>
<dbReference type="InterPro" id="IPR051474">
    <property type="entry name" value="Anti-sigma-K/W_factor"/>
</dbReference>
<evidence type="ECO:0000313" key="12">
    <source>
        <dbReference type="EMBL" id="PQA58675.1"/>
    </source>
</evidence>
<dbReference type="PANTHER" id="PTHR37461">
    <property type="entry name" value="ANTI-SIGMA-K FACTOR RSKA"/>
    <property type="match status" value="1"/>
</dbReference>
<dbReference type="AlphaFoldDB" id="A0A2S7ILW4"/>
<evidence type="ECO:0000256" key="6">
    <source>
        <dbReference type="ARBA" id="ARBA00023136"/>
    </source>
</evidence>
<protein>
    <recommendedName>
        <fullName evidence="8">Regulator of SigK</fullName>
    </recommendedName>
    <alternativeName>
        <fullName evidence="7">Sigma-K anti-sigma factor RskA</fullName>
    </alternativeName>
</protein>
<dbReference type="InterPro" id="IPR018764">
    <property type="entry name" value="RskA_C"/>
</dbReference>
<name>A0A2S7ILW4_9BACT</name>
<comment type="subcellular location">
    <subcellularLocation>
        <location evidence="2">Cell membrane</location>
    </subcellularLocation>
    <subcellularLocation>
        <location evidence="1">Membrane</location>
        <topology evidence="1">Single-pass membrane protein</topology>
    </subcellularLocation>
</comment>
<evidence type="ECO:0000259" key="11">
    <source>
        <dbReference type="Pfam" id="PF10099"/>
    </source>
</evidence>
<evidence type="ECO:0000256" key="7">
    <source>
        <dbReference type="ARBA" id="ARBA00029829"/>
    </source>
</evidence>
<accession>A0A2S7ILW4</accession>
<evidence type="ECO:0000256" key="4">
    <source>
        <dbReference type="ARBA" id="ARBA00022692"/>
    </source>
</evidence>
<dbReference type="InterPro" id="IPR041916">
    <property type="entry name" value="Anti_sigma_zinc_sf"/>
</dbReference>
<dbReference type="OrthoDB" id="1420916at2"/>
<keyword evidence="3" id="KW-1003">Cell membrane</keyword>
<evidence type="ECO:0000256" key="3">
    <source>
        <dbReference type="ARBA" id="ARBA00022475"/>
    </source>
</evidence>
<keyword evidence="13" id="KW-1185">Reference proteome</keyword>
<sequence>MRKKLNEHEIVSSGLLESYVLGITSKEESTLVESLLTNQPEYQAQVEAIRDTLEAYAWQNAQEPPVSVREKVLGSIQELAAGQGVPVAESPASTLRIQRPGISVTRSLVTSRNWVAAAVVIVVLSVVGNVFLFKRLKASEEQLASLESQNTQLANNLEARKASFENARQEIAVLQNPGTKLIKLKGEPIAPTAFAMLYSNDSKRETYMANVQLPAAPHGKQYQLWAIVDGKPVDAGLFDKNTSLQKVKSIDGANAYAISLEPEGGSGIPTGQVYVKGNL</sequence>
<evidence type="ECO:0000256" key="10">
    <source>
        <dbReference type="SAM" id="Phobius"/>
    </source>
</evidence>